<evidence type="ECO:0000256" key="7">
    <source>
        <dbReference type="ARBA" id="ARBA00022801"/>
    </source>
</evidence>
<evidence type="ECO:0000256" key="1">
    <source>
        <dbReference type="ARBA" id="ARBA00001092"/>
    </source>
</evidence>
<keyword evidence="10" id="KW-0121">Carboxypeptidase</keyword>
<evidence type="ECO:0000256" key="2">
    <source>
        <dbReference type="ARBA" id="ARBA00002039"/>
    </source>
</evidence>
<evidence type="ECO:0000256" key="3">
    <source>
        <dbReference type="ARBA" id="ARBA00006534"/>
    </source>
</evidence>
<dbReference type="GO" id="GO:0004180">
    <property type="term" value="F:carboxypeptidase activity"/>
    <property type="evidence" value="ECO:0007669"/>
    <property type="project" value="UniProtKB-KW"/>
</dbReference>
<evidence type="ECO:0000313" key="10">
    <source>
        <dbReference type="EMBL" id="TPE42428.1"/>
    </source>
</evidence>
<name>A0A501VZG9_9BACT</name>
<comment type="similarity">
    <text evidence="3">Belongs to the peptidase S51 family.</text>
</comment>
<keyword evidence="6" id="KW-0645">Protease</keyword>
<dbReference type="InterPro" id="IPR029062">
    <property type="entry name" value="Class_I_gatase-like"/>
</dbReference>
<gene>
    <name evidence="10" type="ORF">FJM65_18575</name>
</gene>
<dbReference type="Gene3D" id="3.40.50.880">
    <property type="match status" value="1"/>
</dbReference>
<evidence type="ECO:0000256" key="4">
    <source>
        <dbReference type="ARBA" id="ARBA00013115"/>
    </source>
</evidence>
<proteinExistence type="inferred from homology"/>
<dbReference type="GO" id="GO:0008236">
    <property type="term" value="F:serine-type peptidase activity"/>
    <property type="evidence" value="ECO:0007669"/>
    <property type="project" value="UniProtKB-KW"/>
</dbReference>
<dbReference type="RefSeq" id="WP_140623511.1">
    <property type="nucleotide sequence ID" value="NZ_VFRQ01000013.1"/>
</dbReference>
<dbReference type="Pfam" id="PF03575">
    <property type="entry name" value="Peptidase_S51"/>
    <property type="match status" value="1"/>
</dbReference>
<feature type="compositionally biased region" description="Basic and acidic residues" evidence="9">
    <location>
        <begin position="30"/>
        <end position="46"/>
    </location>
</feature>
<feature type="region of interest" description="Disordered" evidence="9">
    <location>
        <begin position="1"/>
        <end position="46"/>
    </location>
</feature>
<dbReference type="InterPro" id="IPR011811">
    <property type="entry name" value="Peptidase_S51_cyanophycinase"/>
</dbReference>
<dbReference type="SUPFAM" id="SSF52317">
    <property type="entry name" value="Class I glutamine amidotransferase-like"/>
    <property type="match status" value="1"/>
</dbReference>
<comment type="function">
    <text evidence="2">Exopeptidase that catalyzes the hydrolytic cleavage of multi-L-arginyl-poly-L-aspartic acid (cyanophycin; a water-insoluble reserve polymer) into aspartate-arginine dipeptides.</text>
</comment>
<keyword evidence="8" id="KW-0720">Serine protease</keyword>
<dbReference type="Proteomes" id="UP000316727">
    <property type="component" value="Unassembled WGS sequence"/>
</dbReference>
<comment type="catalytic activity">
    <reaction evidence="1">
        <text>[L-4-(L-arginin-2-N-yl)aspartate](n) + H2O = [L-4-(L-arginin-2-N-yl)aspartate](n-1) + L-4-(L-arginin-2-N-yl)aspartate</text>
        <dbReference type="Rhea" id="RHEA:12845"/>
        <dbReference type="Rhea" id="RHEA-COMP:13728"/>
        <dbReference type="Rhea" id="RHEA-COMP:13734"/>
        <dbReference type="ChEBI" id="CHEBI:15377"/>
        <dbReference type="ChEBI" id="CHEBI:137986"/>
        <dbReference type="ChEBI" id="CHEBI:137991"/>
        <dbReference type="EC" id="3.4.15.6"/>
    </reaction>
</comment>
<dbReference type="EC" id="3.4.15.6" evidence="4"/>
<dbReference type="InterPro" id="IPR005320">
    <property type="entry name" value="Peptidase_S51"/>
</dbReference>
<evidence type="ECO:0000256" key="5">
    <source>
        <dbReference type="ARBA" id="ARBA00015719"/>
    </source>
</evidence>
<comment type="caution">
    <text evidence="10">The sequence shown here is derived from an EMBL/GenBank/DDBJ whole genome shotgun (WGS) entry which is preliminary data.</text>
</comment>
<dbReference type="GO" id="GO:0008241">
    <property type="term" value="F:peptidyl-dipeptidase activity"/>
    <property type="evidence" value="ECO:0007669"/>
    <property type="project" value="UniProtKB-EC"/>
</dbReference>
<dbReference type="NCBIfam" id="TIGR02069">
    <property type="entry name" value="cyanophycinase"/>
    <property type="match status" value="1"/>
</dbReference>
<accession>A0A501VZG9</accession>
<dbReference type="PANTHER" id="PTHR36175">
    <property type="entry name" value="CYANOPHYCINASE"/>
    <property type="match status" value="1"/>
</dbReference>
<organism evidence="10 11">
    <name type="scientific">Pontibacter mangrovi</name>
    <dbReference type="NCBI Taxonomy" id="2589816"/>
    <lineage>
        <taxon>Bacteria</taxon>
        <taxon>Pseudomonadati</taxon>
        <taxon>Bacteroidota</taxon>
        <taxon>Cytophagia</taxon>
        <taxon>Cytophagales</taxon>
        <taxon>Hymenobacteraceae</taxon>
        <taxon>Pontibacter</taxon>
    </lineage>
</organism>
<dbReference type="AlphaFoldDB" id="A0A501VZG9"/>
<evidence type="ECO:0000313" key="11">
    <source>
        <dbReference type="Proteomes" id="UP000316727"/>
    </source>
</evidence>
<dbReference type="OrthoDB" id="4841110at2"/>
<evidence type="ECO:0000256" key="9">
    <source>
        <dbReference type="SAM" id="MobiDB-lite"/>
    </source>
</evidence>
<evidence type="ECO:0000256" key="6">
    <source>
        <dbReference type="ARBA" id="ARBA00022670"/>
    </source>
</evidence>
<dbReference type="GO" id="GO:0006508">
    <property type="term" value="P:proteolysis"/>
    <property type="evidence" value="ECO:0007669"/>
    <property type="project" value="UniProtKB-KW"/>
</dbReference>
<dbReference type="CDD" id="cd03145">
    <property type="entry name" value="GAT1_cyanophycinase"/>
    <property type="match status" value="1"/>
</dbReference>
<sequence>MAKQHIVSDKPKHHKHAPEPKGCLLAIGGHESKSTGEADKTEDQKRNVEFEDEQILKFFVSKLKGNSPSVALIPTASTVPDQMIKEYQKVFRELGVKKLEVLDIRDRGDAVGDEYFKAIESADGIFFTGGDQLRLTSILGGTRLLQLMKERYTYDDILVAGTSAGAVALSTPMIYEVMTQGGFVKGDVRITTGLEFIKNVAFDTHFIQRGRMVRMAQCIVTNPGCVGIGLEEDTAVYITKGREMEVFGSGLITVVDGRKISCTDIYEIGTGHPFSVRDLRIHLLADGQKYTLPFYDHLHI</sequence>
<feature type="compositionally biased region" description="Basic and acidic residues" evidence="9">
    <location>
        <begin position="1"/>
        <end position="10"/>
    </location>
</feature>
<keyword evidence="7 10" id="KW-0378">Hydrolase</keyword>
<dbReference type="PANTHER" id="PTHR36175:SF1">
    <property type="entry name" value="CYANOPHYCINASE"/>
    <property type="match status" value="1"/>
</dbReference>
<keyword evidence="11" id="KW-1185">Reference proteome</keyword>
<reference evidence="10 11" key="1">
    <citation type="submission" date="2019-06" db="EMBL/GenBank/DDBJ databases">
        <title>A novel bacterium of genus Pontibacter, isolated from marine sediment.</title>
        <authorList>
            <person name="Huang H."/>
            <person name="Mo K."/>
            <person name="Hu Y."/>
        </authorList>
    </citation>
    <scope>NUCLEOTIDE SEQUENCE [LARGE SCALE GENOMIC DNA]</scope>
    <source>
        <strain evidence="10 11">HB172049</strain>
    </source>
</reference>
<protein>
    <recommendedName>
        <fullName evidence="5">Cyanophycinase</fullName>
        <ecNumber evidence="4">3.4.15.6</ecNumber>
    </recommendedName>
</protein>
<evidence type="ECO:0000256" key="8">
    <source>
        <dbReference type="ARBA" id="ARBA00022825"/>
    </source>
</evidence>
<dbReference type="EMBL" id="VFRQ01000013">
    <property type="protein sequence ID" value="TPE42428.1"/>
    <property type="molecule type" value="Genomic_DNA"/>
</dbReference>